<evidence type="ECO:0000313" key="1">
    <source>
        <dbReference type="EMBL" id="KAJ7423641.1"/>
    </source>
</evidence>
<organism evidence="1 2">
    <name type="scientific">Willisornis vidua</name>
    <name type="common">Xingu scale-backed antbird</name>
    <dbReference type="NCBI Taxonomy" id="1566151"/>
    <lineage>
        <taxon>Eukaryota</taxon>
        <taxon>Metazoa</taxon>
        <taxon>Chordata</taxon>
        <taxon>Craniata</taxon>
        <taxon>Vertebrata</taxon>
        <taxon>Euteleostomi</taxon>
        <taxon>Archelosauria</taxon>
        <taxon>Archosauria</taxon>
        <taxon>Dinosauria</taxon>
        <taxon>Saurischia</taxon>
        <taxon>Theropoda</taxon>
        <taxon>Coelurosauria</taxon>
        <taxon>Aves</taxon>
        <taxon>Neognathae</taxon>
        <taxon>Neoaves</taxon>
        <taxon>Telluraves</taxon>
        <taxon>Australaves</taxon>
        <taxon>Passeriformes</taxon>
        <taxon>Thamnophilidae</taxon>
        <taxon>Willisornis</taxon>
    </lineage>
</organism>
<evidence type="ECO:0000313" key="2">
    <source>
        <dbReference type="Proteomes" id="UP001145742"/>
    </source>
</evidence>
<keyword evidence="2" id="KW-1185">Reference proteome</keyword>
<dbReference type="EMBL" id="WHWB01032789">
    <property type="protein sequence ID" value="KAJ7423641.1"/>
    <property type="molecule type" value="Genomic_DNA"/>
</dbReference>
<reference evidence="1" key="1">
    <citation type="submission" date="2019-10" db="EMBL/GenBank/DDBJ databases">
        <authorList>
            <person name="Soares A.E.R."/>
            <person name="Aleixo A."/>
            <person name="Schneider P."/>
            <person name="Miyaki C.Y."/>
            <person name="Schneider M.P."/>
            <person name="Mello C."/>
            <person name="Vasconcelos A.T.R."/>
        </authorList>
    </citation>
    <scope>NUCLEOTIDE SEQUENCE</scope>
    <source>
        <tissue evidence="1">Muscle</tissue>
    </source>
</reference>
<comment type="caution">
    <text evidence="1">The sequence shown here is derived from an EMBL/GenBank/DDBJ whole genome shotgun (WGS) entry which is preliminary data.</text>
</comment>
<gene>
    <name evidence="1" type="ORF">WISP_33051</name>
</gene>
<sequence length="115" mass="12642">MAEQPKLSQPFHMGQLFQISHHICGLPLDSLHFFLVLRTQESDIVLQVPLDGIPSLRHVDHSILLCVMGTLANGTVDPTFYVIGKDIGPIALVPVWIPEGHHLSPMSFGTVTIDP</sequence>
<proteinExistence type="predicted"/>
<name>A0ABQ9DK77_9PASS</name>
<dbReference type="Proteomes" id="UP001145742">
    <property type="component" value="Unassembled WGS sequence"/>
</dbReference>
<protein>
    <submittedName>
        <fullName evidence="1">Uncharacterized protein</fullName>
    </submittedName>
</protein>
<accession>A0ABQ9DK77</accession>